<evidence type="ECO:0000313" key="5">
    <source>
        <dbReference type="EMBL" id="MBP2033948.1"/>
    </source>
</evidence>
<evidence type="ECO:0000259" key="4">
    <source>
        <dbReference type="PROSITE" id="PS51379"/>
    </source>
</evidence>
<dbReference type="Pfam" id="PF12838">
    <property type="entry name" value="Fer4_7"/>
    <property type="match status" value="1"/>
</dbReference>
<evidence type="ECO:0000313" key="6">
    <source>
        <dbReference type="Proteomes" id="UP001519307"/>
    </source>
</evidence>
<keyword evidence="3" id="KW-0411">Iron-sulfur</keyword>
<dbReference type="Gene3D" id="3.40.950.10">
    <property type="entry name" value="Fe-only Hydrogenase (Larger Subunit), Chain L, domain 3"/>
    <property type="match status" value="1"/>
</dbReference>
<dbReference type="RefSeq" id="WP_209703192.1">
    <property type="nucleotide sequence ID" value="NZ_JAGGLM010000026.1"/>
</dbReference>
<dbReference type="Gene3D" id="3.30.70.20">
    <property type="match status" value="1"/>
</dbReference>
<dbReference type="PANTHER" id="PTHR11615">
    <property type="entry name" value="NITRATE, FORMATE, IRON DEHYDROGENASE"/>
    <property type="match status" value="1"/>
</dbReference>
<dbReference type="InterPro" id="IPR004108">
    <property type="entry name" value="Fe_hydrogenase_lsu_C"/>
</dbReference>
<proteinExistence type="predicted"/>
<protein>
    <submittedName>
        <fullName evidence="5">Iron only hydrogenase large subunit-like protein</fullName>
    </submittedName>
</protein>
<comment type="caution">
    <text evidence="5">The sequence shown here is derived from an EMBL/GenBank/DDBJ whole genome shotgun (WGS) entry which is preliminary data.</text>
</comment>
<name>A0ABS4KV83_9CLOT</name>
<dbReference type="PROSITE" id="PS51379">
    <property type="entry name" value="4FE4S_FER_2"/>
    <property type="match status" value="1"/>
</dbReference>
<dbReference type="EMBL" id="JAGGLM010000026">
    <property type="protein sequence ID" value="MBP2033948.1"/>
    <property type="molecule type" value="Genomic_DNA"/>
</dbReference>
<keyword evidence="6" id="KW-1185">Reference proteome</keyword>
<keyword evidence="2" id="KW-0408">Iron</keyword>
<feature type="domain" description="4Fe-4S ferredoxin-type" evidence="4">
    <location>
        <begin position="110"/>
        <end position="140"/>
    </location>
</feature>
<organism evidence="5 6">
    <name type="scientific">Clostridium algifaecis</name>
    <dbReference type="NCBI Taxonomy" id="1472040"/>
    <lineage>
        <taxon>Bacteria</taxon>
        <taxon>Bacillati</taxon>
        <taxon>Bacillota</taxon>
        <taxon>Clostridia</taxon>
        <taxon>Eubacteriales</taxon>
        <taxon>Clostridiaceae</taxon>
        <taxon>Clostridium</taxon>
    </lineage>
</organism>
<dbReference type="InterPro" id="IPR050340">
    <property type="entry name" value="Cytosolic_Fe-S_CAF"/>
</dbReference>
<dbReference type="InterPro" id="IPR009016">
    <property type="entry name" value="Fe_hydrogenase"/>
</dbReference>
<evidence type="ECO:0000256" key="3">
    <source>
        <dbReference type="ARBA" id="ARBA00023014"/>
    </source>
</evidence>
<evidence type="ECO:0000256" key="1">
    <source>
        <dbReference type="ARBA" id="ARBA00022723"/>
    </source>
</evidence>
<sequence length="448" mass="49561">MTEKYSKLFKTIIKAYYEGNFDEKINEILSEDTINKEELCNAISSLCGTDIHYNENFISDLKDSINSYSSNHKVVTKVKSCSLSCMDKSGKTLCQKSCPFDAIMIDKNKNTTVIDDEKCADCGICIDVCPKGGIMDKVEFIPLANILKKNVPVIAAVAPAIVGQFGSEVKLGQLRSAFKKLGFTDMVEVAFFADMLTLKEAIEFNHYVKNQNDLMITSCCCPMWVGMLKKIYNDLVKYVSPSVSPMIAAGRILKKLNKDCKVVFVGPCIAKKAEAKNKGIEGNIDFVLTFQELKDIFESLNINPSVLKDDESSEYASKGGRLYARTGGVSIAVSDVVERIFPEKHNLLKAVQANGIKECKDILSKAQNGEIDSNFIEGMGCIGGCVGGPKSIIKKEDGKKFVDDFAKNSDIKVSIDSLCMNNILDKIGIHSIKDFEDKDKINIFERDF</sequence>
<dbReference type="InterPro" id="IPR017896">
    <property type="entry name" value="4Fe4S_Fe-S-bd"/>
</dbReference>
<gene>
    <name evidence="5" type="ORF">J2Z42_002661</name>
</gene>
<dbReference type="SUPFAM" id="SSF53920">
    <property type="entry name" value="Fe-only hydrogenase"/>
    <property type="match status" value="1"/>
</dbReference>
<evidence type="ECO:0000256" key="2">
    <source>
        <dbReference type="ARBA" id="ARBA00023004"/>
    </source>
</evidence>
<dbReference type="InterPro" id="IPR017900">
    <property type="entry name" value="4Fe4S_Fe_S_CS"/>
</dbReference>
<dbReference type="SUPFAM" id="SSF54862">
    <property type="entry name" value="4Fe-4S ferredoxins"/>
    <property type="match status" value="1"/>
</dbReference>
<accession>A0ABS4KV83</accession>
<dbReference type="Proteomes" id="UP001519307">
    <property type="component" value="Unassembled WGS sequence"/>
</dbReference>
<dbReference type="Pfam" id="PF02906">
    <property type="entry name" value="Fe_hyd_lg_C"/>
    <property type="match status" value="1"/>
</dbReference>
<reference evidence="5 6" key="1">
    <citation type="submission" date="2021-03" db="EMBL/GenBank/DDBJ databases">
        <title>Genomic Encyclopedia of Type Strains, Phase IV (KMG-IV): sequencing the most valuable type-strain genomes for metagenomic binning, comparative biology and taxonomic classification.</title>
        <authorList>
            <person name="Goeker M."/>
        </authorList>
    </citation>
    <scope>NUCLEOTIDE SEQUENCE [LARGE SCALE GENOMIC DNA]</scope>
    <source>
        <strain evidence="5 6">DSM 28783</strain>
    </source>
</reference>
<keyword evidence="1" id="KW-0479">Metal-binding</keyword>
<dbReference type="PROSITE" id="PS00198">
    <property type="entry name" value="4FE4S_FER_1"/>
    <property type="match status" value="1"/>
</dbReference>